<dbReference type="Gene3D" id="1.10.3720.10">
    <property type="entry name" value="MetI-like"/>
    <property type="match status" value="1"/>
</dbReference>
<accession>A0A972H0Y7</accession>
<feature type="transmembrane region" description="Helical" evidence="7">
    <location>
        <begin position="122"/>
        <end position="144"/>
    </location>
</feature>
<keyword evidence="2 7" id="KW-0813">Transport</keyword>
<evidence type="ECO:0000313" key="9">
    <source>
        <dbReference type="EMBL" id="NOU97818.1"/>
    </source>
</evidence>
<keyword evidence="4 7" id="KW-0812">Transmembrane</keyword>
<evidence type="ECO:0000313" key="10">
    <source>
        <dbReference type="Proteomes" id="UP000641588"/>
    </source>
</evidence>
<keyword evidence="6 7" id="KW-0472">Membrane</keyword>
<dbReference type="CDD" id="cd06261">
    <property type="entry name" value="TM_PBP2"/>
    <property type="match status" value="1"/>
</dbReference>
<dbReference type="EMBL" id="WHOD01000121">
    <property type="protein sequence ID" value="NOU97818.1"/>
    <property type="molecule type" value="Genomic_DNA"/>
</dbReference>
<dbReference type="GO" id="GO:0055085">
    <property type="term" value="P:transmembrane transport"/>
    <property type="evidence" value="ECO:0007669"/>
    <property type="project" value="InterPro"/>
</dbReference>
<dbReference type="Proteomes" id="UP000641588">
    <property type="component" value="Unassembled WGS sequence"/>
</dbReference>
<feature type="transmembrane region" description="Helical" evidence="7">
    <location>
        <begin position="25"/>
        <end position="46"/>
    </location>
</feature>
<evidence type="ECO:0000256" key="1">
    <source>
        <dbReference type="ARBA" id="ARBA00004651"/>
    </source>
</evidence>
<reference evidence="9" key="1">
    <citation type="submission" date="2019-10" db="EMBL/GenBank/DDBJ databases">
        <title>Description of Paenibacillus glebae sp. nov.</title>
        <authorList>
            <person name="Carlier A."/>
            <person name="Qi S."/>
        </authorList>
    </citation>
    <scope>NUCLEOTIDE SEQUENCE</scope>
    <source>
        <strain evidence="9">LMG 31456</strain>
    </source>
</reference>
<keyword evidence="10" id="KW-1185">Reference proteome</keyword>
<dbReference type="AlphaFoldDB" id="A0A972H0Y7"/>
<dbReference type="Pfam" id="PF00528">
    <property type="entry name" value="BPD_transp_1"/>
    <property type="match status" value="1"/>
</dbReference>
<comment type="similarity">
    <text evidence="7">Belongs to the binding-protein-dependent transport system permease family.</text>
</comment>
<dbReference type="InterPro" id="IPR035906">
    <property type="entry name" value="MetI-like_sf"/>
</dbReference>
<name>A0A972H0Y7_9BACL</name>
<organism evidence="9 10">
    <name type="scientific">Paenibacillus foliorum</name>
    <dbReference type="NCBI Taxonomy" id="2654974"/>
    <lineage>
        <taxon>Bacteria</taxon>
        <taxon>Bacillati</taxon>
        <taxon>Bacillota</taxon>
        <taxon>Bacilli</taxon>
        <taxon>Bacillales</taxon>
        <taxon>Paenibacillaceae</taxon>
        <taxon>Paenibacillus</taxon>
    </lineage>
</organism>
<dbReference type="InterPro" id="IPR000515">
    <property type="entry name" value="MetI-like"/>
</dbReference>
<dbReference type="SUPFAM" id="SSF161098">
    <property type="entry name" value="MetI-like"/>
    <property type="match status" value="1"/>
</dbReference>
<comment type="caution">
    <text evidence="9">The sequence shown here is derived from an EMBL/GenBank/DDBJ whole genome shotgun (WGS) entry which is preliminary data.</text>
</comment>
<feature type="transmembrane region" description="Helical" evidence="7">
    <location>
        <begin position="156"/>
        <end position="175"/>
    </location>
</feature>
<dbReference type="PANTHER" id="PTHR43744">
    <property type="entry name" value="ABC TRANSPORTER PERMEASE PROTEIN MG189-RELATED-RELATED"/>
    <property type="match status" value="1"/>
</dbReference>
<feature type="transmembrane region" description="Helical" evidence="7">
    <location>
        <begin position="85"/>
        <end position="110"/>
    </location>
</feature>
<dbReference type="PANTHER" id="PTHR43744:SF12">
    <property type="entry name" value="ABC TRANSPORTER PERMEASE PROTEIN MG189-RELATED"/>
    <property type="match status" value="1"/>
</dbReference>
<evidence type="ECO:0000256" key="7">
    <source>
        <dbReference type="RuleBase" id="RU363032"/>
    </source>
</evidence>
<protein>
    <submittedName>
        <fullName evidence="9">ABC transporter permease subunit</fullName>
    </submittedName>
</protein>
<gene>
    <name evidence="9" type="ORF">GC093_32000</name>
</gene>
<keyword evidence="3" id="KW-1003">Cell membrane</keyword>
<evidence type="ECO:0000256" key="2">
    <source>
        <dbReference type="ARBA" id="ARBA00022448"/>
    </source>
</evidence>
<dbReference type="GO" id="GO:0005886">
    <property type="term" value="C:plasma membrane"/>
    <property type="evidence" value="ECO:0007669"/>
    <property type="project" value="UniProtKB-SubCell"/>
</dbReference>
<feature type="domain" description="ABC transmembrane type-1" evidence="8">
    <location>
        <begin position="86"/>
        <end position="275"/>
    </location>
</feature>
<evidence type="ECO:0000259" key="8">
    <source>
        <dbReference type="PROSITE" id="PS50928"/>
    </source>
</evidence>
<evidence type="ECO:0000256" key="5">
    <source>
        <dbReference type="ARBA" id="ARBA00022989"/>
    </source>
</evidence>
<sequence>METIQSTAKASIAIKRSTLKRITDLITYAILITFSGIMILPFIWMVSSSLKNLDEVSEIPIRWIPETFRFSNYVEVFQSIPMGRFILNSFFVAISVTVLAILVSSLAAYAFARLNFKGKSTLFLCFLTTMMIPQQVTMIPNFLIMKEFGWLNTYNALIFPQLFTAFGVFMLRQFFLSIPVELEEAARIDGCSRFRIYWNIMIPLAKPAFVTLGIFIFLGEWNSFLWPLIVIDSVALQPIQVGLRTFQGEFTTHWHLMMAGAFIAELPVLLFYVFCQRYIIEGIATSGIKG</sequence>
<dbReference type="PROSITE" id="PS50928">
    <property type="entry name" value="ABC_TM1"/>
    <property type="match status" value="1"/>
</dbReference>
<evidence type="ECO:0000256" key="4">
    <source>
        <dbReference type="ARBA" id="ARBA00022692"/>
    </source>
</evidence>
<evidence type="ECO:0000256" key="3">
    <source>
        <dbReference type="ARBA" id="ARBA00022475"/>
    </source>
</evidence>
<dbReference type="RefSeq" id="WP_171656058.1">
    <property type="nucleotide sequence ID" value="NZ_WHOD01000121.1"/>
</dbReference>
<comment type="subcellular location">
    <subcellularLocation>
        <location evidence="1 7">Cell membrane</location>
        <topology evidence="1 7">Multi-pass membrane protein</topology>
    </subcellularLocation>
</comment>
<feature type="transmembrane region" description="Helical" evidence="7">
    <location>
        <begin position="255"/>
        <end position="274"/>
    </location>
</feature>
<feature type="transmembrane region" description="Helical" evidence="7">
    <location>
        <begin position="196"/>
        <end position="218"/>
    </location>
</feature>
<keyword evidence="5 7" id="KW-1133">Transmembrane helix</keyword>
<evidence type="ECO:0000256" key="6">
    <source>
        <dbReference type="ARBA" id="ARBA00023136"/>
    </source>
</evidence>
<proteinExistence type="inferred from homology"/>